<gene>
    <name evidence="5" type="ORF">D4A92_00050</name>
</gene>
<dbReference type="SMART" id="SM00421">
    <property type="entry name" value="HTH_LUXR"/>
    <property type="match status" value="1"/>
</dbReference>
<keyword evidence="1" id="KW-0805">Transcription regulation</keyword>
<dbReference type="PANTHER" id="PTHR44688:SF16">
    <property type="entry name" value="DNA-BINDING TRANSCRIPTIONAL ACTIVATOR DEVR_DOSR"/>
    <property type="match status" value="1"/>
</dbReference>
<keyword evidence="2" id="KW-0238">DNA-binding</keyword>
<evidence type="ECO:0000259" key="4">
    <source>
        <dbReference type="PROSITE" id="PS50043"/>
    </source>
</evidence>
<dbReference type="PRINTS" id="PR00038">
    <property type="entry name" value="HTHLUXR"/>
</dbReference>
<evidence type="ECO:0000313" key="5">
    <source>
        <dbReference type="EMBL" id="QRF49949.1"/>
    </source>
</evidence>
<evidence type="ECO:0000256" key="2">
    <source>
        <dbReference type="ARBA" id="ARBA00023125"/>
    </source>
</evidence>
<dbReference type="SUPFAM" id="SSF75516">
    <property type="entry name" value="Pheromone-binding domain of LuxR-like quorum-sensing transcription factors"/>
    <property type="match status" value="1"/>
</dbReference>
<evidence type="ECO:0000256" key="3">
    <source>
        <dbReference type="ARBA" id="ARBA00023163"/>
    </source>
</evidence>
<dbReference type="PROSITE" id="PS00622">
    <property type="entry name" value="HTH_LUXR_1"/>
    <property type="match status" value="1"/>
</dbReference>
<dbReference type="Pfam" id="PF03472">
    <property type="entry name" value="Autoind_bind"/>
    <property type="match status" value="1"/>
</dbReference>
<dbReference type="InterPro" id="IPR005143">
    <property type="entry name" value="TF_LuxR_autoind-bd_dom"/>
</dbReference>
<dbReference type="SUPFAM" id="SSF46894">
    <property type="entry name" value="C-terminal effector domain of the bipartite response regulators"/>
    <property type="match status" value="1"/>
</dbReference>
<dbReference type="InterPro" id="IPR036693">
    <property type="entry name" value="TF_LuxR_autoind-bd_dom_sf"/>
</dbReference>
<dbReference type="Pfam" id="PF00196">
    <property type="entry name" value="GerE"/>
    <property type="match status" value="1"/>
</dbReference>
<evidence type="ECO:0000256" key="1">
    <source>
        <dbReference type="ARBA" id="ARBA00023015"/>
    </source>
</evidence>
<keyword evidence="6" id="KW-1185">Reference proteome</keyword>
<dbReference type="Gene3D" id="1.10.10.10">
    <property type="entry name" value="Winged helix-like DNA-binding domain superfamily/Winged helix DNA-binding domain"/>
    <property type="match status" value="1"/>
</dbReference>
<dbReference type="PROSITE" id="PS50043">
    <property type="entry name" value="HTH_LUXR_2"/>
    <property type="match status" value="1"/>
</dbReference>
<dbReference type="Gene3D" id="3.30.450.80">
    <property type="entry name" value="Transcription factor LuxR-like, autoinducer-binding domain"/>
    <property type="match status" value="1"/>
</dbReference>
<dbReference type="Proteomes" id="UP000596351">
    <property type="component" value="Chromosome"/>
</dbReference>
<dbReference type="RefSeq" id="WP_203017252.1">
    <property type="nucleotide sequence ID" value="NZ_CP032405.1"/>
</dbReference>
<accession>A0ABX7ENP9</accession>
<name>A0ABX7ENP9_9HYPH</name>
<dbReference type="InterPro" id="IPR016032">
    <property type="entry name" value="Sig_transdc_resp-reg_C-effctor"/>
</dbReference>
<sequence>MFRPTDVTGSHGLGDGDAVFQSEALSTGPLGREFSALGRSHGFRNTLLARVPKADSPEFSANLILCTWPDELRLGYEAAEVYAGSLLITRIKQSILPLFTHDNLFLGTPGSEARQPLAPLFQQFELGGSLVFNLNDRNQTQYVLVFSGRNHAPERPEIAALQLSAMELLDSGVEALVPRLGPKEKLSAREIECLRWSAAGKSSDEIAIILDISSHTVVSYLKSAMRKLEAVNRMQAVARACRYRLL</sequence>
<feature type="domain" description="HTH luxR-type" evidence="4">
    <location>
        <begin position="179"/>
        <end position="244"/>
    </location>
</feature>
<dbReference type="EMBL" id="CP032405">
    <property type="protein sequence ID" value="QRF49949.1"/>
    <property type="molecule type" value="Genomic_DNA"/>
</dbReference>
<keyword evidence="3" id="KW-0804">Transcription</keyword>
<dbReference type="InterPro" id="IPR036388">
    <property type="entry name" value="WH-like_DNA-bd_sf"/>
</dbReference>
<evidence type="ECO:0000313" key="6">
    <source>
        <dbReference type="Proteomes" id="UP000596351"/>
    </source>
</evidence>
<dbReference type="CDD" id="cd06170">
    <property type="entry name" value="LuxR_C_like"/>
    <property type="match status" value="1"/>
</dbReference>
<dbReference type="InterPro" id="IPR000792">
    <property type="entry name" value="Tscrpt_reg_LuxR_C"/>
</dbReference>
<reference evidence="5 6" key="1">
    <citation type="submission" date="2018-09" db="EMBL/GenBank/DDBJ databases">
        <title>Rhizobium sp. MAE2-X.</title>
        <authorList>
            <person name="Lee Y."/>
            <person name="Jeon C.O."/>
        </authorList>
    </citation>
    <scope>NUCLEOTIDE SEQUENCE [LARGE SCALE GENOMIC DNA]</scope>
    <source>
        <strain evidence="5 6">MAE2-X</strain>
    </source>
</reference>
<organism evidence="5 6">
    <name type="scientific">Rhizobium rosettiformans</name>
    <dbReference type="NCBI Taxonomy" id="1368430"/>
    <lineage>
        <taxon>Bacteria</taxon>
        <taxon>Pseudomonadati</taxon>
        <taxon>Pseudomonadota</taxon>
        <taxon>Alphaproteobacteria</taxon>
        <taxon>Hyphomicrobiales</taxon>
        <taxon>Rhizobiaceae</taxon>
        <taxon>Rhizobium/Agrobacterium group</taxon>
        <taxon>Rhizobium</taxon>
    </lineage>
</organism>
<dbReference type="PANTHER" id="PTHR44688">
    <property type="entry name" value="DNA-BINDING TRANSCRIPTIONAL ACTIVATOR DEVR_DOSR"/>
    <property type="match status" value="1"/>
</dbReference>
<proteinExistence type="predicted"/>
<protein>
    <submittedName>
        <fullName evidence="5">LuxR family transcriptional regulator</fullName>
    </submittedName>
</protein>